<evidence type="ECO:0000313" key="1">
    <source>
        <dbReference type="EMBL" id="RKH41553.1"/>
    </source>
</evidence>
<dbReference type="RefSeq" id="WP_120626492.1">
    <property type="nucleotide sequence ID" value="NZ_RAWG01000104.1"/>
</dbReference>
<evidence type="ECO:0000313" key="2">
    <source>
        <dbReference type="Proteomes" id="UP000273405"/>
    </source>
</evidence>
<dbReference type="OrthoDB" id="5380973at2"/>
<dbReference type="AlphaFoldDB" id="A0A3A8NC50"/>
<protein>
    <submittedName>
        <fullName evidence="1">Uncharacterized protein</fullName>
    </submittedName>
</protein>
<dbReference type="Pfam" id="PF14412">
    <property type="entry name" value="AHH"/>
    <property type="match status" value="1"/>
</dbReference>
<comment type="caution">
    <text evidence="1">The sequence shown here is derived from an EMBL/GenBank/DDBJ whole genome shotgun (WGS) entry which is preliminary data.</text>
</comment>
<gene>
    <name evidence="1" type="ORF">D7X12_17945</name>
</gene>
<organism evidence="1 2">
    <name type="scientific">Corallococcus sicarius</name>
    <dbReference type="NCBI Taxonomy" id="2316726"/>
    <lineage>
        <taxon>Bacteria</taxon>
        <taxon>Pseudomonadati</taxon>
        <taxon>Myxococcota</taxon>
        <taxon>Myxococcia</taxon>
        <taxon>Myxococcales</taxon>
        <taxon>Cystobacterineae</taxon>
        <taxon>Myxococcaceae</taxon>
        <taxon>Corallococcus</taxon>
    </lineage>
</organism>
<accession>A0A3A8NC50</accession>
<reference evidence="2" key="1">
    <citation type="submission" date="2018-09" db="EMBL/GenBank/DDBJ databases">
        <authorList>
            <person name="Livingstone P.G."/>
            <person name="Whitworth D.E."/>
        </authorList>
    </citation>
    <scope>NUCLEOTIDE SEQUENCE [LARGE SCALE GENOMIC DNA]</scope>
    <source>
        <strain evidence="2">CA040B</strain>
    </source>
</reference>
<name>A0A3A8NC50_9BACT</name>
<keyword evidence="2" id="KW-1185">Reference proteome</keyword>
<dbReference type="InterPro" id="IPR032871">
    <property type="entry name" value="AHH_dom_containing"/>
</dbReference>
<dbReference type="Proteomes" id="UP000273405">
    <property type="component" value="Unassembled WGS sequence"/>
</dbReference>
<sequence>MADDGHIDGAGKLRARLKRSRDYRQKGYSHIDGDGGRKSAYLDLDVIRSVLLSRGTDAQGKVARGSREHASHYIFGHGRNFHIGQSPYSNQGHHLLPEEALSPNYLGSDQLRMLQGVDYDINNGENIIFLPSRSRDSDFHKLPHHSGSHPKYTKQIARDMGAVRKSLNAALAKDKKHKLWNPPTDIRDRLMGLQEQYWDFLVGAGPIAINTFKKPLPAKKKLGKRSK</sequence>
<dbReference type="EMBL" id="RAWG01000104">
    <property type="protein sequence ID" value="RKH41553.1"/>
    <property type="molecule type" value="Genomic_DNA"/>
</dbReference>
<proteinExistence type="predicted"/>